<protein>
    <submittedName>
        <fullName evidence="1">CLUMA_CG011804, isoform A</fullName>
    </submittedName>
</protein>
<evidence type="ECO:0000313" key="2">
    <source>
        <dbReference type="Proteomes" id="UP000183832"/>
    </source>
</evidence>
<reference evidence="1 2" key="1">
    <citation type="submission" date="2015-04" db="EMBL/GenBank/DDBJ databases">
        <authorList>
            <person name="Syromyatnikov M.Y."/>
            <person name="Popov V.N."/>
        </authorList>
    </citation>
    <scope>NUCLEOTIDE SEQUENCE [LARGE SCALE GENOMIC DNA]</scope>
</reference>
<evidence type="ECO:0000313" key="1">
    <source>
        <dbReference type="EMBL" id="CRK98447.1"/>
    </source>
</evidence>
<accession>A0A1J1IDV2</accession>
<dbReference type="Proteomes" id="UP000183832">
    <property type="component" value="Unassembled WGS sequence"/>
</dbReference>
<proteinExistence type="predicted"/>
<gene>
    <name evidence="1" type="ORF">CLUMA_CG011804</name>
</gene>
<sequence length="131" mass="14960">MNVIIRSYFMFGDDDTAQFDGSYLCIGIEMICMQQMKIFEQSKSFSVAFSDHLFELFNIKENNHIVSINTQQNSTASHSNNKDITNKHTAINHTIQYIIYLQLPFTHFKENSSHAFGCSPAAYLLPVSIPI</sequence>
<organism evidence="1 2">
    <name type="scientific">Clunio marinus</name>
    <dbReference type="NCBI Taxonomy" id="568069"/>
    <lineage>
        <taxon>Eukaryota</taxon>
        <taxon>Metazoa</taxon>
        <taxon>Ecdysozoa</taxon>
        <taxon>Arthropoda</taxon>
        <taxon>Hexapoda</taxon>
        <taxon>Insecta</taxon>
        <taxon>Pterygota</taxon>
        <taxon>Neoptera</taxon>
        <taxon>Endopterygota</taxon>
        <taxon>Diptera</taxon>
        <taxon>Nematocera</taxon>
        <taxon>Chironomoidea</taxon>
        <taxon>Chironomidae</taxon>
        <taxon>Clunio</taxon>
    </lineage>
</organism>
<name>A0A1J1IDV2_9DIPT</name>
<dbReference type="EMBL" id="CVRI01000047">
    <property type="protein sequence ID" value="CRK98447.1"/>
    <property type="molecule type" value="Genomic_DNA"/>
</dbReference>
<dbReference type="AlphaFoldDB" id="A0A1J1IDV2"/>
<keyword evidence="2" id="KW-1185">Reference proteome</keyword>